<evidence type="ECO:0000256" key="1">
    <source>
        <dbReference type="ARBA" id="ARBA00004651"/>
    </source>
</evidence>
<dbReference type="OrthoDB" id="9778331at2"/>
<dbReference type="PANTHER" id="PTHR34582:SF5">
    <property type="entry name" value="UPF0702 TRANSMEMBRANE PROTEIN YETF"/>
    <property type="match status" value="1"/>
</dbReference>
<accession>A0A1B1N5R5</accession>
<evidence type="ECO:0000256" key="4">
    <source>
        <dbReference type="ARBA" id="ARBA00022692"/>
    </source>
</evidence>
<dbReference type="PANTHER" id="PTHR34582">
    <property type="entry name" value="UPF0702 TRANSMEMBRANE PROTEIN YCAP"/>
    <property type="match status" value="1"/>
</dbReference>
<feature type="domain" description="YetF C-terminal" evidence="7">
    <location>
        <begin position="80"/>
        <end position="214"/>
    </location>
</feature>
<organism evidence="9 10">
    <name type="scientific">Paenibacillus yonginensis</name>
    <dbReference type="NCBI Taxonomy" id="1462996"/>
    <lineage>
        <taxon>Bacteria</taxon>
        <taxon>Bacillati</taxon>
        <taxon>Bacillota</taxon>
        <taxon>Bacilli</taxon>
        <taxon>Bacillales</taxon>
        <taxon>Paenibacillaceae</taxon>
        <taxon>Paenibacillus</taxon>
    </lineage>
</organism>
<proteinExistence type="inferred from homology"/>
<protein>
    <recommendedName>
        <fullName evidence="11">DUF421 domain-containing protein</fullName>
    </recommendedName>
</protein>
<evidence type="ECO:0000259" key="8">
    <source>
        <dbReference type="Pfam" id="PF20730"/>
    </source>
</evidence>
<dbReference type="STRING" id="1462996.AWM70_21105"/>
<dbReference type="AlphaFoldDB" id="A0A1B1N5R5"/>
<dbReference type="GO" id="GO:0005886">
    <property type="term" value="C:plasma membrane"/>
    <property type="evidence" value="ECO:0007669"/>
    <property type="project" value="UniProtKB-SubCell"/>
</dbReference>
<dbReference type="InterPro" id="IPR048454">
    <property type="entry name" value="YetF_N"/>
</dbReference>
<dbReference type="Gene3D" id="3.30.240.20">
    <property type="entry name" value="bsu07140 like domains"/>
    <property type="match status" value="2"/>
</dbReference>
<keyword evidence="3" id="KW-1003">Cell membrane</keyword>
<keyword evidence="6" id="KW-0472">Membrane</keyword>
<sequence>MAIGEITLKLVIGFVGLWVMTRWLGKKEISQLTPFDFISSIMLSELVGNTIYDEETGIMKLLYSLLLWALLSFLFEKVTQHFRKWRQVMDGRPSILIRHGKVDLKEMRRNSVDFDQLRMLLRQQNVFYIGDVDYAIFEAGGTLSVMKKSGSETVTRSDLNLPDKPGELSYNLIEDGEIVEENLELIGRTREWLVKQLEQQGYKELDEIAYAEWQRSGGLYVLEYKEGSLKQPEGEL</sequence>
<gene>
    <name evidence="9" type="ORF">AWM70_21105</name>
</gene>
<dbReference type="Pfam" id="PF20730">
    <property type="entry name" value="YetF_N"/>
    <property type="match status" value="1"/>
</dbReference>
<dbReference type="RefSeq" id="WP_068699756.1">
    <property type="nucleotide sequence ID" value="NZ_CP014167.1"/>
</dbReference>
<evidence type="ECO:0000313" key="10">
    <source>
        <dbReference type="Proteomes" id="UP000092573"/>
    </source>
</evidence>
<evidence type="ECO:0008006" key="11">
    <source>
        <dbReference type="Google" id="ProtNLM"/>
    </source>
</evidence>
<comment type="subcellular location">
    <subcellularLocation>
        <location evidence="1">Cell membrane</location>
        <topology evidence="1">Multi-pass membrane protein</topology>
    </subcellularLocation>
</comment>
<reference evidence="9 10" key="1">
    <citation type="submission" date="2016-01" db="EMBL/GenBank/DDBJ databases">
        <title>Complete Genome Sequence of Paenibacillus yonginensis DCY84, a novel Plant Growth-Promoting Bacteria with Elicitation of Induced Systemic Resistance.</title>
        <authorList>
            <person name="Kim Y.J."/>
            <person name="Yang D.C."/>
            <person name="Sukweenadhi J."/>
        </authorList>
    </citation>
    <scope>NUCLEOTIDE SEQUENCE [LARGE SCALE GENOMIC DNA]</scope>
    <source>
        <strain evidence="9 10">DCY84</strain>
    </source>
</reference>
<feature type="domain" description="YetF-like N-terminal transmembrane" evidence="8">
    <location>
        <begin position="5"/>
        <end position="76"/>
    </location>
</feature>
<dbReference type="Proteomes" id="UP000092573">
    <property type="component" value="Chromosome"/>
</dbReference>
<keyword evidence="10" id="KW-1185">Reference proteome</keyword>
<evidence type="ECO:0000256" key="3">
    <source>
        <dbReference type="ARBA" id="ARBA00022475"/>
    </source>
</evidence>
<evidence type="ECO:0000313" key="9">
    <source>
        <dbReference type="EMBL" id="ANS76773.1"/>
    </source>
</evidence>
<evidence type="ECO:0000256" key="5">
    <source>
        <dbReference type="ARBA" id="ARBA00022989"/>
    </source>
</evidence>
<keyword evidence="5" id="KW-1133">Transmembrane helix</keyword>
<evidence type="ECO:0000259" key="7">
    <source>
        <dbReference type="Pfam" id="PF04239"/>
    </source>
</evidence>
<dbReference type="InterPro" id="IPR023090">
    <property type="entry name" value="UPF0702_alpha/beta_dom_sf"/>
</dbReference>
<dbReference type="EMBL" id="CP014167">
    <property type="protein sequence ID" value="ANS76773.1"/>
    <property type="molecule type" value="Genomic_DNA"/>
</dbReference>
<comment type="similarity">
    <text evidence="2">Belongs to the UPF0702 family.</text>
</comment>
<keyword evidence="4" id="KW-0812">Transmembrane</keyword>
<evidence type="ECO:0000256" key="6">
    <source>
        <dbReference type="ARBA" id="ARBA00023136"/>
    </source>
</evidence>
<dbReference type="Pfam" id="PF04239">
    <property type="entry name" value="DUF421"/>
    <property type="match status" value="1"/>
</dbReference>
<dbReference type="KEGG" id="pyg:AWM70_21105"/>
<evidence type="ECO:0000256" key="2">
    <source>
        <dbReference type="ARBA" id="ARBA00006448"/>
    </source>
</evidence>
<dbReference type="InterPro" id="IPR007353">
    <property type="entry name" value="DUF421"/>
</dbReference>
<name>A0A1B1N5R5_9BACL</name>